<dbReference type="SMART" id="SM00283">
    <property type="entry name" value="MA"/>
    <property type="match status" value="1"/>
</dbReference>
<evidence type="ECO:0000256" key="4">
    <source>
        <dbReference type="SAM" id="Coils"/>
    </source>
</evidence>
<proteinExistence type="inferred from homology"/>
<feature type="chain" id="PRO_5046168573" evidence="6">
    <location>
        <begin position="25"/>
        <end position="557"/>
    </location>
</feature>
<evidence type="ECO:0000256" key="1">
    <source>
        <dbReference type="ARBA" id="ARBA00023224"/>
    </source>
</evidence>
<evidence type="ECO:0000256" key="6">
    <source>
        <dbReference type="SAM" id="SignalP"/>
    </source>
</evidence>
<feature type="transmembrane region" description="Helical" evidence="5">
    <location>
        <begin position="185"/>
        <end position="211"/>
    </location>
</feature>
<dbReference type="Gene3D" id="1.10.287.950">
    <property type="entry name" value="Methyl-accepting chemotaxis protein"/>
    <property type="match status" value="1"/>
</dbReference>
<dbReference type="InterPro" id="IPR024478">
    <property type="entry name" value="HlyB_4HB_MCP"/>
</dbReference>
<keyword evidence="10" id="KW-1185">Reference proteome</keyword>
<dbReference type="SUPFAM" id="SSF58104">
    <property type="entry name" value="Methyl-accepting chemotaxis protein (MCP) signaling domain"/>
    <property type="match status" value="1"/>
</dbReference>
<evidence type="ECO:0000256" key="2">
    <source>
        <dbReference type="ARBA" id="ARBA00029447"/>
    </source>
</evidence>
<feature type="domain" description="Methyl-accepting transducer" evidence="7">
    <location>
        <begin position="301"/>
        <end position="523"/>
    </location>
</feature>
<evidence type="ECO:0000313" key="10">
    <source>
        <dbReference type="Proteomes" id="UP000584642"/>
    </source>
</evidence>
<feature type="domain" description="HAMP" evidence="8">
    <location>
        <begin position="207"/>
        <end position="260"/>
    </location>
</feature>
<dbReference type="Gene3D" id="6.10.340.10">
    <property type="match status" value="1"/>
</dbReference>
<dbReference type="EMBL" id="JABFDB010000047">
    <property type="protein sequence ID" value="NYZ24931.1"/>
    <property type="molecule type" value="Genomic_DNA"/>
</dbReference>
<evidence type="ECO:0000259" key="7">
    <source>
        <dbReference type="PROSITE" id="PS50111"/>
    </source>
</evidence>
<dbReference type="CDD" id="cd06225">
    <property type="entry name" value="HAMP"/>
    <property type="match status" value="1"/>
</dbReference>
<dbReference type="PROSITE" id="PS50885">
    <property type="entry name" value="HAMP"/>
    <property type="match status" value="1"/>
</dbReference>
<comment type="similarity">
    <text evidence="2">Belongs to the methyl-accepting chemotaxis (MCP) protein family.</text>
</comment>
<protein>
    <submittedName>
        <fullName evidence="9">Methyl-accepting chemotaxis protein</fullName>
    </submittedName>
</protein>
<evidence type="ECO:0000256" key="5">
    <source>
        <dbReference type="SAM" id="Phobius"/>
    </source>
</evidence>
<keyword evidence="4" id="KW-0175">Coiled coil</keyword>
<dbReference type="PROSITE" id="PS50111">
    <property type="entry name" value="CHEMOTAXIS_TRANSDUC_2"/>
    <property type="match status" value="1"/>
</dbReference>
<name>A0ABX2TL10_9PROT</name>
<evidence type="ECO:0000313" key="9">
    <source>
        <dbReference type="EMBL" id="NYZ24931.1"/>
    </source>
</evidence>
<keyword evidence="5" id="KW-0812">Transmembrane</keyword>
<dbReference type="PANTHER" id="PTHR32089">
    <property type="entry name" value="METHYL-ACCEPTING CHEMOTAXIS PROTEIN MCPB"/>
    <property type="match status" value="1"/>
</dbReference>
<dbReference type="SUPFAM" id="SSF158472">
    <property type="entry name" value="HAMP domain-like"/>
    <property type="match status" value="1"/>
</dbReference>
<dbReference type="SMART" id="SM00304">
    <property type="entry name" value="HAMP"/>
    <property type="match status" value="1"/>
</dbReference>
<keyword evidence="5" id="KW-0472">Membrane</keyword>
<evidence type="ECO:0000256" key="3">
    <source>
        <dbReference type="PROSITE-ProRule" id="PRU00284"/>
    </source>
</evidence>
<gene>
    <name evidence="9" type="ORF">HND93_34955</name>
</gene>
<comment type="caution">
    <text evidence="9">The sequence shown here is derived from an EMBL/GenBank/DDBJ whole genome shotgun (WGS) entry which is preliminary data.</text>
</comment>
<accession>A0ABX2TL10</accession>
<evidence type="ECO:0000259" key="8">
    <source>
        <dbReference type="PROSITE" id="PS50885"/>
    </source>
</evidence>
<dbReference type="Pfam" id="PF12729">
    <property type="entry name" value="4HB_MCP_1"/>
    <property type="match status" value="1"/>
</dbReference>
<sequence length="557" mass="58017">MVGSIKGRLLACLIGLSLAIAALATDGWVALSNTNAALHTVYEDRVVPLRDLKTISDLYAVHTVDLVHKVADGSMTPEQGLADLRKARVDIVRLWRAYTATYLTADEKALVAEVAARFPAAERAIDRLETLLAGDRSGLAAFRRDALYPAIDPVTESISRLVDLQIEVANSSYIAAQEDFAANQLIIAIIVTVSALAVGLAAYTILAGVVGPLGRMTDAMRAVAGGDLDGAEPPASAIAEIAALAGALDVFRANAREARRLAAQQADMERQAAEEKRRTLNDLAARFEQRVGGVVETVTSSSQELRSNATRMSAVADQTRDRAVAVAVSSEQTMANVQTVSAATEELVSSIAEISRQIQLASTLTAEARTTAAAGNTIMTTLRERAGRIGEAVALIDAIAKNTNLLALNATIEAARAGEVGKGFAIVAQEVKGLSRQTETATETIARLAVEIQQSAGEAVDSASRVCGIVERVENIAEAIAAASQEQAAATGEIARNVHQAAQGTQTVAHSITDVSHAATDVGGAATSLLDAASALGEESAALKLEVAAFVGEIRAA</sequence>
<keyword evidence="6" id="KW-0732">Signal</keyword>
<dbReference type="PANTHER" id="PTHR32089:SF112">
    <property type="entry name" value="LYSOZYME-LIKE PROTEIN-RELATED"/>
    <property type="match status" value="1"/>
</dbReference>
<dbReference type="InterPro" id="IPR003660">
    <property type="entry name" value="HAMP_dom"/>
</dbReference>
<dbReference type="RefSeq" id="WP_180286701.1">
    <property type="nucleotide sequence ID" value="NZ_JABFDB010000047.1"/>
</dbReference>
<dbReference type="Proteomes" id="UP000584642">
    <property type="component" value="Unassembled WGS sequence"/>
</dbReference>
<feature type="coiled-coil region" evidence="4">
    <location>
        <begin position="258"/>
        <end position="290"/>
    </location>
</feature>
<dbReference type="InterPro" id="IPR004089">
    <property type="entry name" value="MCPsignal_dom"/>
</dbReference>
<keyword evidence="1 3" id="KW-0807">Transducer</keyword>
<keyword evidence="5" id="KW-1133">Transmembrane helix</keyword>
<feature type="signal peptide" evidence="6">
    <location>
        <begin position="1"/>
        <end position="24"/>
    </location>
</feature>
<organism evidence="9 10">
    <name type="scientific">Azospirillum oleiclasticum</name>
    <dbReference type="NCBI Taxonomy" id="2735135"/>
    <lineage>
        <taxon>Bacteria</taxon>
        <taxon>Pseudomonadati</taxon>
        <taxon>Pseudomonadota</taxon>
        <taxon>Alphaproteobacteria</taxon>
        <taxon>Rhodospirillales</taxon>
        <taxon>Azospirillaceae</taxon>
        <taxon>Azospirillum</taxon>
    </lineage>
</organism>
<dbReference type="Pfam" id="PF00015">
    <property type="entry name" value="MCPsignal"/>
    <property type="match status" value="1"/>
</dbReference>
<reference evidence="9 10" key="1">
    <citation type="submission" date="2020-05" db="EMBL/GenBank/DDBJ databases">
        <title>Azospirillum oleiclasticum sp. nov, a nitrogen-fixing and heavy crude oil-emulsifying bacterium isolated from the crude oil of Yumen Oilfield.</title>
        <authorList>
            <person name="Wu D."/>
            <person name="Cai M."/>
            <person name="Zhang X."/>
        </authorList>
    </citation>
    <scope>NUCLEOTIDE SEQUENCE [LARGE SCALE GENOMIC DNA]</scope>
    <source>
        <strain evidence="9 10">ROY-1-1-2</strain>
    </source>
</reference>
<dbReference type="Pfam" id="PF00672">
    <property type="entry name" value="HAMP"/>
    <property type="match status" value="1"/>
</dbReference>